<name>A0AAE0Y4W7_9GAST</name>
<dbReference type="PANTHER" id="PTHR10281">
    <property type="entry name" value="MEMBRANE-ASSOCIATED PROGESTERONE RECEPTOR COMPONENT-RELATED"/>
    <property type="match status" value="1"/>
</dbReference>
<keyword evidence="4" id="KW-0256">Endoplasmic reticulum</keyword>
<organism evidence="9 10">
    <name type="scientific">Elysia crispata</name>
    <name type="common">lettuce slug</name>
    <dbReference type="NCBI Taxonomy" id="231223"/>
    <lineage>
        <taxon>Eukaryota</taxon>
        <taxon>Metazoa</taxon>
        <taxon>Spiralia</taxon>
        <taxon>Lophotrochozoa</taxon>
        <taxon>Mollusca</taxon>
        <taxon>Gastropoda</taxon>
        <taxon>Heterobranchia</taxon>
        <taxon>Euthyneura</taxon>
        <taxon>Panpulmonata</taxon>
        <taxon>Sacoglossa</taxon>
        <taxon>Placobranchoidea</taxon>
        <taxon>Plakobranchidae</taxon>
        <taxon>Elysia</taxon>
    </lineage>
</organism>
<dbReference type="AlphaFoldDB" id="A0AAE0Y4W7"/>
<evidence type="ECO:0000256" key="4">
    <source>
        <dbReference type="ARBA" id="ARBA00022824"/>
    </source>
</evidence>
<gene>
    <name evidence="9" type="ORF">RRG08_062053</name>
</gene>
<dbReference type="SUPFAM" id="SSF55856">
    <property type="entry name" value="Cytochrome b5-like heme/steroid binding domain"/>
    <property type="match status" value="1"/>
</dbReference>
<dbReference type="Proteomes" id="UP001283361">
    <property type="component" value="Unassembled WGS sequence"/>
</dbReference>
<dbReference type="GO" id="GO:0046872">
    <property type="term" value="F:metal ion binding"/>
    <property type="evidence" value="ECO:0007669"/>
    <property type="project" value="UniProtKB-KW"/>
</dbReference>
<accession>A0AAE0Y4W7</accession>
<dbReference type="InterPro" id="IPR001199">
    <property type="entry name" value="Cyt_B5-like_heme/steroid-bd"/>
</dbReference>
<feature type="signal peptide" evidence="7">
    <location>
        <begin position="1"/>
        <end position="31"/>
    </location>
</feature>
<dbReference type="PANTHER" id="PTHR10281:SF72">
    <property type="entry name" value="NEUDESIN"/>
    <property type="match status" value="1"/>
</dbReference>
<reference evidence="9" key="1">
    <citation type="journal article" date="2023" name="G3 (Bethesda)">
        <title>A reference genome for the long-term kleptoplast-retaining sea slug Elysia crispata morphotype clarki.</title>
        <authorList>
            <person name="Eastman K.E."/>
            <person name="Pendleton A.L."/>
            <person name="Shaikh M.A."/>
            <person name="Suttiyut T."/>
            <person name="Ogas R."/>
            <person name="Tomko P."/>
            <person name="Gavelis G."/>
            <person name="Widhalm J.R."/>
            <person name="Wisecaver J.H."/>
        </authorList>
    </citation>
    <scope>NUCLEOTIDE SEQUENCE</scope>
    <source>
        <strain evidence="9">ECLA1</strain>
    </source>
</reference>
<comment type="subcellular location">
    <subcellularLocation>
        <location evidence="1">Endoplasmic reticulum</location>
    </subcellularLocation>
</comment>
<evidence type="ECO:0000313" key="9">
    <source>
        <dbReference type="EMBL" id="KAK3733206.1"/>
    </source>
</evidence>
<dbReference type="Pfam" id="PF00173">
    <property type="entry name" value="Cyt-b5"/>
    <property type="match status" value="1"/>
</dbReference>
<evidence type="ECO:0000256" key="3">
    <source>
        <dbReference type="ARBA" id="ARBA00022723"/>
    </source>
</evidence>
<dbReference type="InterPro" id="IPR036400">
    <property type="entry name" value="Cyt_B5-like_heme/steroid_sf"/>
</dbReference>
<evidence type="ECO:0000256" key="7">
    <source>
        <dbReference type="SAM" id="SignalP"/>
    </source>
</evidence>
<feature type="chain" id="PRO_5042254430" description="Cytochrome b5 heme-binding domain-containing protein" evidence="7">
    <location>
        <begin position="32"/>
        <end position="202"/>
    </location>
</feature>
<evidence type="ECO:0000313" key="10">
    <source>
        <dbReference type="Proteomes" id="UP001283361"/>
    </source>
</evidence>
<feature type="domain" description="Cytochrome b5 heme-binding" evidence="8">
    <location>
        <begin position="53"/>
        <end position="150"/>
    </location>
</feature>
<evidence type="ECO:0000256" key="2">
    <source>
        <dbReference type="ARBA" id="ARBA00022617"/>
    </source>
</evidence>
<evidence type="ECO:0000256" key="1">
    <source>
        <dbReference type="ARBA" id="ARBA00004240"/>
    </source>
</evidence>
<dbReference type="GO" id="GO:0016020">
    <property type="term" value="C:membrane"/>
    <property type="evidence" value="ECO:0007669"/>
    <property type="project" value="TreeGrafter"/>
</dbReference>
<keyword evidence="5" id="KW-0408">Iron</keyword>
<dbReference type="SMART" id="SM01117">
    <property type="entry name" value="Cyt-b5"/>
    <property type="match status" value="1"/>
</dbReference>
<keyword evidence="2" id="KW-0349">Heme</keyword>
<proteinExistence type="inferred from homology"/>
<dbReference type="InterPro" id="IPR050577">
    <property type="entry name" value="MAPR/NEUFC/NENF-like"/>
</dbReference>
<evidence type="ECO:0000256" key="5">
    <source>
        <dbReference type="ARBA" id="ARBA00023004"/>
    </source>
</evidence>
<protein>
    <recommendedName>
        <fullName evidence="8">Cytochrome b5 heme-binding domain-containing protein</fullName>
    </recommendedName>
</protein>
<dbReference type="EMBL" id="JAWDGP010006906">
    <property type="protein sequence ID" value="KAK3733206.1"/>
    <property type="molecule type" value="Genomic_DNA"/>
</dbReference>
<dbReference type="GO" id="GO:0005783">
    <property type="term" value="C:endoplasmic reticulum"/>
    <property type="evidence" value="ECO:0007669"/>
    <property type="project" value="UniProtKB-SubCell"/>
</dbReference>
<comment type="caution">
    <text evidence="9">The sequence shown here is derived from an EMBL/GenBank/DDBJ whole genome shotgun (WGS) entry which is preliminary data.</text>
</comment>
<sequence>MQIRQKNENLKWYRLSLSFLLCLLVLPFVALEDSYTLKEVNIKKTDGEPVHIYTAEELKKHDGSNENEAILMGIKGVVFDVSEGKRFYGKESPYNILVGKDSTRAVAKMSLDLSDMTHDISGLPASTLKALDDVFESTYMAKYPIVGYMDYLLEKRPDLFASIPYTQPFKITLLAEMFRAELGQQCPSGFSVASDPQYDIST</sequence>
<keyword evidence="3" id="KW-0479">Metal-binding</keyword>
<evidence type="ECO:0000259" key="8">
    <source>
        <dbReference type="SMART" id="SM01117"/>
    </source>
</evidence>
<keyword evidence="10" id="KW-1185">Reference proteome</keyword>
<dbReference type="Gene3D" id="3.10.120.10">
    <property type="entry name" value="Cytochrome b5-like heme/steroid binding domain"/>
    <property type="match status" value="1"/>
</dbReference>
<comment type="similarity">
    <text evidence="6">Belongs to the cytochrome b5 family. MAPR subfamily.</text>
</comment>
<evidence type="ECO:0000256" key="6">
    <source>
        <dbReference type="ARBA" id="ARBA00038357"/>
    </source>
</evidence>
<keyword evidence="7" id="KW-0732">Signal</keyword>